<feature type="transmembrane region" description="Helical" evidence="9">
    <location>
        <begin position="202"/>
        <end position="226"/>
    </location>
</feature>
<feature type="transmembrane region" description="Helical" evidence="9">
    <location>
        <begin position="129"/>
        <end position="149"/>
    </location>
</feature>
<dbReference type="RefSeq" id="WP_213163654.1">
    <property type="nucleotide sequence ID" value="NZ_CP058214.1"/>
</dbReference>
<dbReference type="InterPro" id="IPR025966">
    <property type="entry name" value="OppC_N"/>
</dbReference>
<evidence type="ECO:0000256" key="8">
    <source>
        <dbReference type="ARBA" id="ARBA00023136"/>
    </source>
</evidence>
<evidence type="ECO:0000256" key="2">
    <source>
        <dbReference type="ARBA" id="ARBA00022448"/>
    </source>
</evidence>
<dbReference type="AlphaFoldDB" id="A0A7S8C326"/>
<feature type="transmembrane region" description="Helical" evidence="9">
    <location>
        <begin position="155"/>
        <end position="172"/>
    </location>
</feature>
<dbReference type="InterPro" id="IPR050366">
    <property type="entry name" value="BP-dependent_transpt_permease"/>
</dbReference>
<comment type="similarity">
    <text evidence="9">Belongs to the binding-protein-dependent transport system permease family.</text>
</comment>
<evidence type="ECO:0000256" key="9">
    <source>
        <dbReference type="RuleBase" id="RU363032"/>
    </source>
</evidence>
<dbReference type="SUPFAM" id="SSF161098">
    <property type="entry name" value="MetI-like"/>
    <property type="match status" value="1"/>
</dbReference>
<feature type="transmembrane region" description="Helical" evidence="9">
    <location>
        <begin position="264"/>
        <end position="285"/>
    </location>
</feature>
<keyword evidence="3" id="KW-1003">Cell membrane</keyword>
<dbReference type="PROSITE" id="PS50928">
    <property type="entry name" value="ABC_TM1"/>
    <property type="match status" value="1"/>
</dbReference>
<dbReference type="GO" id="GO:0015031">
    <property type="term" value="P:protein transport"/>
    <property type="evidence" value="ECO:0007669"/>
    <property type="project" value="UniProtKB-KW"/>
</dbReference>
<dbReference type="PANTHER" id="PTHR43386:SF1">
    <property type="entry name" value="D,D-DIPEPTIDE TRANSPORT SYSTEM PERMEASE PROTEIN DDPC-RELATED"/>
    <property type="match status" value="1"/>
</dbReference>
<dbReference type="KEGG" id="kmn:HW532_06705"/>
<dbReference type="Gene3D" id="1.10.3720.10">
    <property type="entry name" value="MetI-like"/>
    <property type="match status" value="1"/>
</dbReference>
<proteinExistence type="inferred from homology"/>
<keyword evidence="8 9" id="KW-0472">Membrane</keyword>
<dbReference type="GO" id="GO:0015833">
    <property type="term" value="P:peptide transport"/>
    <property type="evidence" value="ECO:0007669"/>
    <property type="project" value="UniProtKB-KW"/>
</dbReference>
<keyword evidence="12" id="KW-1185">Reference proteome</keyword>
<feature type="transmembrane region" description="Helical" evidence="9">
    <location>
        <begin position="32"/>
        <end position="54"/>
    </location>
</feature>
<evidence type="ECO:0000313" key="12">
    <source>
        <dbReference type="Proteomes" id="UP000593594"/>
    </source>
</evidence>
<dbReference type="Pfam" id="PF00528">
    <property type="entry name" value="BPD_transp_1"/>
    <property type="match status" value="1"/>
</dbReference>
<name>A0A7S8C326_9HYPH</name>
<dbReference type="EMBL" id="CP058214">
    <property type="protein sequence ID" value="QPC42422.1"/>
    <property type="molecule type" value="Genomic_DNA"/>
</dbReference>
<comment type="subcellular location">
    <subcellularLocation>
        <location evidence="1 9">Cell membrane</location>
        <topology evidence="1 9">Multi-pass membrane protein</topology>
    </subcellularLocation>
</comment>
<evidence type="ECO:0000256" key="3">
    <source>
        <dbReference type="ARBA" id="ARBA00022475"/>
    </source>
</evidence>
<accession>A0A7S8C326</accession>
<evidence type="ECO:0000259" key="10">
    <source>
        <dbReference type="PROSITE" id="PS50928"/>
    </source>
</evidence>
<feature type="domain" description="ABC transmembrane type-1" evidence="10">
    <location>
        <begin position="93"/>
        <end position="282"/>
    </location>
</feature>
<dbReference type="InterPro" id="IPR035906">
    <property type="entry name" value="MetI-like_sf"/>
</dbReference>
<feature type="transmembrane region" description="Helical" evidence="9">
    <location>
        <begin position="95"/>
        <end position="117"/>
    </location>
</feature>
<keyword evidence="4 9" id="KW-0812">Transmembrane</keyword>
<dbReference type="CDD" id="cd06261">
    <property type="entry name" value="TM_PBP2"/>
    <property type="match status" value="1"/>
</dbReference>
<dbReference type="GO" id="GO:0005886">
    <property type="term" value="C:plasma membrane"/>
    <property type="evidence" value="ECO:0007669"/>
    <property type="project" value="UniProtKB-SubCell"/>
</dbReference>
<gene>
    <name evidence="11" type="ORF">HW532_06705</name>
</gene>
<dbReference type="GO" id="GO:0055085">
    <property type="term" value="P:transmembrane transport"/>
    <property type="evidence" value="ECO:0007669"/>
    <property type="project" value="InterPro"/>
</dbReference>
<protein>
    <submittedName>
        <fullName evidence="11">ABC transporter permease</fullName>
    </submittedName>
</protein>
<dbReference type="Pfam" id="PF12911">
    <property type="entry name" value="OppC_N"/>
    <property type="match status" value="1"/>
</dbReference>
<keyword evidence="6" id="KW-0653">Protein transport</keyword>
<keyword evidence="5" id="KW-0571">Peptide transport</keyword>
<evidence type="ECO:0000256" key="5">
    <source>
        <dbReference type="ARBA" id="ARBA00022856"/>
    </source>
</evidence>
<reference evidence="11 12" key="1">
    <citation type="submission" date="2020-06" db="EMBL/GenBank/DDBJ databases">
        <title>Genome sequence of 2 isolates from Red Sea Mangroves.</title>
        <authorList>
            <person name="Sefrji F."/>
            <person name="Michoud G."/>
            <person name="Merlino G."/>
            <person name="Daffonchio D."/>
        </authorList>
    </citation>
    <scope>NUCLEOTIDE SEQUENCE [LARGE SCALE GENOMIC DNA]</scope>
    <source>
        <strain evidence="11 12">R1DC25</strain>
    </source>
</reference>
<evidence type="ECO:0000313" key="11">
    <source>
        <dbReference type="EMBL" id="QPC42422.1"/>
    </source>
</evidence>
<organism evidence="11 12">
    <name type="scientific">Kaustia mangrovi</name>
    <dbReference type="NCBI Taxonomy" id="2593653"/>
    <lineage>
        <taxon>Bacteria</taxon>
        <taxon>Pseudomonadati</taxon>
        <taxon>Pseudomonadota</taxon>
        <taxon>Alphaproteobacteria</taxon>
        <taxon>Hyphomicrobiales</taxon>
        <taxon>Parvibaculaceae</taxon>
        <taxon>Kaustia</taxon>
    </lineage>
</organism>
<evidence type="ECO:0000256" key="4">
    <source>
        <dbReference type="ARBA" id="ARBA00022692"/>
    </source>
</evidence>
<sequence>MSTVEDSTARRGRIAGEGAFVQHLRQLSRDQLGMLGLILVLIIVLGAIFADWIVPYDPLKIYAGPRLAPPSWEHWFGTDQLGRDVLSRVIAGGRVALQVAIATLAAALSVGLLLGLIAGYGPRWLDNALLLLFDAVRSFPIIIFALAVVTLIGPSLYTVILVVAITSIPNYARIVRTQTQAMRTNEFILAERAMGAGPARILAIHILPNVIGPLLILASMDVPLVISVEAGLSFLGMGVKPPTPSWGTILNDGYSYIRNSPWPVIAGGIPIILVTLGFTFLGEALRDIFDPKLRKDL</sequence>
<evidence type="ECO:0000256" key="6">
    <source>
        <dbReference type="ARBA" id="ARBA00022927"/>
    </source>
</evidence>
<dbReference type="PANTHER" id="PTHR43386">
    <property type="entry name" value="OLIGOPEPTIDE TRANSPORT SYSTEM PERMEASE PROTEIN APPC"/>
    <property type="match status" value="1"/>
</dbReference>
<evidence type="ECO:0000256" key="1">
    <source>
        <dbReference type="ARBA" id="ARBA00004651"/>
    </source>
</evidence>
<evidence type="ECO:0000256" key="7">
    <source>
        <dbReference type="ARBA" id="ARBA00022989"/>
    </source>
</evidence>
<keyword evidence="2 9" id="KW-0813">Transport</keyword>
<dbReference type="Proteomes" id="UP000593594">
    <property type="component" value="Chromosome"/>
</dbReference>
<dbReference type="InterPro" id="IPR000515">
    <property type="entry name" value="MetI-like"/>
</dbReference>
<keyword evidence="7 9" id="KW-1133">Transmembrane helix</keyword>